<keyword evidence="8 10" id="KW-0238">DNA-binding</keyword>
<dbReference type="NCBIfam" id="TIGR01450">
    <property type="entry name" value="recC"/>
    <property type="match status" value="1"/>
</dbReference>
<evidence type="ECO:0000256" key="9">
    <source>
        <dbReference type="ARBA" id="ARBA00023204"/>
    </source>
</evidence>
<comment type="caution">
    <text evidence="12">The sequence shown here is derived from an EMBL/GenBank/DDBJ whole genome shotgun (WGS) entry which is preliminary data.</text>
</comment>
<dbReference type="Pfam" id="PF17946">
    <property type="entry name" value="RecC_C"/>
    <property type="match status" value="1"/>
</dbReference>
<keyword evidence="13" id="KW-1185">Reference proteome</keyword>
<dbReference type="GO" id="GO:0008854">
    <property type="term" value="F:exodeoxyribonuclease V activity"/>
    <property type="evidence" value="ECO:0007669"/>
    <property type="project" value="UniProtKB-EC"/>
</dbReference>
<name>A0ABY2XTR5_9PAST</name>
<keyword evidence="6 10" id="KW-0269">Exonuclease</keyword>
<dbReference type="InterPro" id="IPR013986">
    <property type="entry name" value="DExx_box_DNA_helicase_dom_sf"/>
</dbReference>
<keyword evidence="3 10" id="KW-0227">DNA damage</keyword>
<dbReference type="PIRSF" id="PIRSF000980">
    <property type="entry name" value="RecC"/>
    <property type="match status" value="1"/>
</dbReference>
<dbReference type="PANTHER" id="PTHR30591">
    <property type="entry name" value="RECBCD ENZYME SUBUNIT RECC"/>
    <property type="match status" value="1"/>
</dbReference>
<evidence type="ECO:0000256" key="6">
    <source>
        <dbReference type="ARBA" id="ARBA00022839"/>
    </source>
</evidence>
<keyword evidence="7 10" id="KW-0067">ATP-binding</keyword>
<reference evidence="12 13" key="1">
    <citation type="submission" date="2019-05" db="EMBL/GenBank/DDBJ databases">
        <title>Pasteurellaceae isolates from reptiles.</title>
        <authorList>
            <person name="Bojesen A.M."/>
            <person name="Lund E."/>
        </authorList>
    </citation>
    <scope>NUCLEOTIDE SEQUENCE [LARGE SCALE GENOMIC DNA]</scope>
    <source>
        <strain evidence="12 13">ELNT2x</strain>
    </source>
</reference>
<evidence type="ECO:0000256" key="3">
    <source>
        <dbReference type="ARBA" id="ARBA00022763"/>
    </source>
</evidence>
<evidence type="ECO:0000256" key="10">
    <source>
        <dbReference type="HAMAP-Rule" id="MF_01486"/>
    </source>
</evidence>
<comment type="similarity">
    <text evidence="10">Belongs to the RecC family.</text>
</comment>
<organism evidence="12 13">
    <name type="scientific">Testudinibacter aquarius</name>
    <dbReference type="NCBI Taxonomy" id="1524974"/>
    <lineage>
        <taxon>Bacteria</taxon>
        <taxon>Pseudomonadati</taxon>
        <taxon>Pseudomonadota</taxon>
        <taxon>Gammaproteobacteria</taxon>
        <taxon>Pasteurellales</taxon>
        <taxon>Pasteurellaceae</taxon>
        <taxon>Testudinibacter</taxon>
    </lineage>
</organism>
<dbReference type="Pfam" id="PF04257">
    <property type="entry name" value="Exonuc_V_gamma"/>
    <property type="match status" value="1"/>
</dbReference>
<evidence type="ECO:0000256" key="2">
    <source>
        <dbReference type="ARBA" id="ARBA00022741"/>
    </source>
</evidence>
<dbReference type="Gene3D" id="3.40.50.10930">
    <property type="match status" value="1"/>
</dbReference>
<evidence type="ECO:0000256" key="8">
    <source>
        <dbReference type="ARBA" id="ARBA00023125"/>
    </source>
</evidence>
<comment type="miscellaneous">
    <text evidence="10">In the RecBCD complex, RecB has a slow 3'-5' helicase, an exonuclease activity and loads RecA onto ssDNA, RecD has a fast 5'-3' helicase activity, while RecC stimulates the ATPase and processivity of the RecB helicase and contributes to recognition of the Chi site.</text>
</comment>
<protein>
    <recommendedName>
        <fullName evidence="10">RecBCD enzyme subunit RecC</fullName>
    </recommendedName>
    <alternativeName>
        <fullName evidence="10">Exonuclease V subunit RecC</fullName>
        <shortName evidence="10">ExoV subunit RecC</shortName>
    </alternativeName>
    <alternativeName>
        <fullName evidence="10">Helicase/nuclease RecBCD subunit RecC</fullName>
    </alternativeName>
</protein>
<evidence type="ECO:0000313" key="12">
    <source>
        <dbReference type="EMBL" id="TNG89009.1"/>
    </source>
</evidence>
<keyword evidence="4 10" id="KW-0378">Hydrolase</keyword>
<dbReference type="SUPFAM" id="SSF52980">
    <property type="entry name" value="Restriction endonuclease-like"/>
    <property type="match status" value="1"/>
</dbReference>
<dbReference type="Gene3D" id="1.10.10.160">
    <property type="match status" value="1"/>
</dbReference>
<evidence type="ECO:0000313" key="13">
    <source>
        <dbReference type="Proteomes" id="UP000305526"/>
    </source>
</evidence>
<comment type="subunit">
    <text evidence="10">Heterotrimer of RecB, RecC and RecD. All subunits contribute to DNA-binding.</text>
</comment>
<dbReference type="EMBL" id="VDGV01000107">
    <property type="protein sequence ID" value="TNG89009.1"/>
    <property type="molecule type" value="Genomic_DNA"/>
</dbReference>
<dbReference type="HAMAP" id="MF_01486">
    <property type="entry name" value="RecC"/>
    <property type="match status" value="1"/>
</dbReference>
<dbReference type="InterPro" id="IPR011335">
    <property type="entry name" value="Restrct_endonuc-II-like"/>
</dbReference>
<evidence type="ECO:0000256" key="7">
    <source>
        <dbReference type="ARBA" id="ARBA00022840"/>
    </source>
</evidence>
<feature type="domain" description="RecC C-terminal" evidence="11">
    <location>
        <begin position="888"/>
        <end position="1105"/>
    </location>
</feature>
<sequence>MQPLALSLTITLSNRNRGVAVLHLYYSNHLETQKELLVRLLALQPLSDPFQSEQILVQSQGMAQWLKQQIAEKCGVAANIAFPLPASFIWHQYHRTLPNVPQRNAFAKESMQWHLMALIPTLLSLPQFAELKRYLSGQAQTEQEKLYQLSGKIADLFDQYLVYRPEWITAWEQNNDQAVIQAIMQHLPNQSPPDTALSLPFTDDQLTPEWQGAVSWQGQLWRALYARIEQQTAQQAAQNHQNCQHRAALHQRYLQLLHEQKPAHLPQRLFIFGISALPKVYLQTLQAMAQHCEVHLFFNNPCRYYWGDIIDPAFLQQLKLRKRLTNGKVGSGEWLNDKQLAQLNQPDWQDDPLGYLQTGNPLLATWGKMGRDFLALLSQSEANEIDAYAEADGNSLLAQLQNAILNLQPAQPDPPFLLAPNDQSLMIHACHSPMREVEILHDQLLHWFQQDPALTPKDVVIMLADVDQYVPYIHAVFSQYQYNDPRFIPYEIADRKHSHSDVVIASYLQLLRLKESDFSAESVLALLDVPEVRERFELDLKELETLQNWVAQNGIRYGLSANQNAAVPNYNAWQSGLQRMLLGTAMRENDGIWQNSVAFDLSHGLSAQIIGKLGDFLDCLQHWQAVLQQPQPIEQWQQQLHWLLTTLFCDNQQSRSVLLFLAKRIDEICQTALDAGYDRTLDSSVIAELFDAKLSDEDNSFHFLNGKLSFCTLLPMRAIPFKVVALLGMNEGDYPRQHQPNSFDLMQYAPQKGDRVRRDDDRYLFLEAILSAQQKLYISYIGRSLTDNQALQPSVLVSQLLDYLSDQTDLIPAFDPQQHPEQQRQDKVRSHLVQQHPMTVFSRENFALSQQNRSFAKEWLINEASADLQCNQFMQPLSDVDQSAVSGVITLEQLIRFVQSPLGYFFEKQLGVRFKNDQTDWADSENFSLDSLERYQLSERLLQQPQTQWAAQMQRFELKGELPRANFAEISAQKLSERLQPLSAVIAPYLAQAADSLNIRIALEINGQRYQLQGGISGLYQQQKVAWRSGAIKAAHIIQYWIEYLVLQLQQPDSATPHFYGLEKNKVQFYRFQPISAQQAHEQLQVYLQDFLRAEQVLLALPTALYTEFLSAPQNDEQLLQAIIKLGQDGFHDSDKADPYWQRFLAQQQQIDLETIKSKMQRWFRLMQESLVVGL</sequence>
<keyword evidence="5 10" id="KW-0347">Helicase</keyword>
<keyword evidence="2 10" id="KW-0547">Nucleotide-binding</keyword>
<dbReference type="Proteomes" id="UP000305526">
    <property type="component" value="Unassembled WGS sequence"/>
</dbReference>
<dbReference type="Gene3D" id="1.10.10.990">
    <property type="match status" value="1"/>
</dbReference>
<keyword evidence="1 10" id="KW-0540">Nuclease</keyword>
<proteinExistence type="inferred from homology"/>
<evidence type="ECO:0000256" key="5">
    <source>
        <dbReference type="ARBA" id="ARBA00022806"/>
    </source>
</evidence>
<dbReference type="SUPFAM" id="SSF52540">
    <property type="entry name" value="P-loop containing nucleoside triphosphate hydrolases"/>
    <property type="match status" value="2"/>
</dbReference>
<comment type="function">
    <text evidence="10">A helicase/nuclease that prepares dsDNA breaks (DSB) for recombinational DNA repair. Binds to DSBs and unwinds DNA via a highly rapid and processive ATP-dependent bidirectional helicase activity. Unwinds dsDNA until it encounters a Chi (crossover hotspot instigator) sequence from the 3' direction. Cuts ssDNA a few nucleotides 3' to the Chi site. The properties and activities of the enzyme are changed at Chi. The Chi-altered holoenzyme produces a long 3'-ssDNA overhang and facilitates RecA-binding to the ssDNA for homologous DNA recombination and repair. Holoenzyme degrades any linearized DNA that is unable to undergo homologous recombination. In the holoenzyme this subunit recognizes the wild-type Chi sequence, and when added to isolated RecB increases its ATP-dependent helicase processivity.</text>
</comment>
<dbReference type="PANTHER" id="PTHR30591:SF1">
    <property type="entry name" value="RECBCD ENZYME SUBUNIT RECC"/>
    <property type="match status" value="1"/>
</dbReference>
<gene>
    <name evidence="10 12" type="primary">recC</name>
    <name evidence="12" type="ORF">FHQ21_10565</name>
</gene>
<accession>A0ABY2XTR5</accession>
<dbReference type="Gene3D" id="3.40.50.300">
    <property type="entry name" value="P-loop containing nucleotide triphosphate hydrolases"/>
    <property type="match status" value="2"/>
</dbReference>
<dbReference type="InterPro" id="IPR041500">
    <property type="entry name" value="RecC_C"/>
</dbReference>
<evidence type="ECO:0000256" key="1">
    <source>
        <dbReference type="ARBA" id="ARBA00022722"/>
    </source>
</evidence>
<dbReference type="InterPro" id="IPR027417">
    <property type="entry name" value="P-loop_NTPase"/>
</dbReference>
<dbReference type="InterPro" id="IPR006697">
    <property type="entry name" value="RecC"/>
</dbReference>
<evidence type="ECO:0000256" key="4">
    <source>
        <dbReference type="ARBA" id="ARBA00022801"/>
    </source>
</evidence>
<keyword evidence="9 10" id="KW-0234">DNA repair</keyword>
<evidence type="ECO:0000259" key="11">
    <source>
        <dbReference type="Pfam" id="PF17946"/>
    </source>
</evidence>